<protein>
    <submittedName>
        <fullName evidence="1">Uncharacterized protein</fullName>
    </submittedName>
</protein>
<gene>
    <name evidence="1" type="ORF">CLV58_1031</name>
</gene>
<accession>A0A2T0TED7</accession>
<comment type="caution">
    <text evidence="1">The sequence shown here is derived from an EMBL/GenBank/DDBJ whole genome shotgun (WGS) entry which is preliminary data.</text>
</comment>
<proteinExistence type="predicted"/>
<dbReference type="AlphaFoldDB" id="A0A2T0TED7"/>
<dbReference type="EMBL" id="PVTE01000003">
    <property type="protein sequence ID" value="PRY44032.1"/>
    <property type="molecule type" value="Genomic_DNA"/>
</dbReference>
<reference evidence="1 2" key="1">
    <citation type="submission" date="2018-03" db="EMBL/GenBank/DDBJ databases">
        <title>Genomic Encyclopedia of Archaeal and Bacterial Type Strains, Phase II (KMG-II): from individual species to whole genera.</title>
        <authorList>
            <person name="Goeker M."/>
        </authorList>
    </citation>
    <scope>NUCLEOTIDE SEQUENCE [LARGE SCALE GENOMIC DNA]</scope>
    <source>
        <strain evidence="1 2">DSM 28354</strain>
    </source>
</reference>
<name>A0A2T0TED7_9BACT</name>
<evidence type="ECO:0000313" key="2">
    <source>
        <dbReference type="Proteomes" id="UP000238375"/>
    </source>
</evidence>
<sequence>MLIVLVVVKYVMGWKTKNIIQFFKCFNDDSITTGSFFN</sequence>
<dbReference type="Proteomes" id="UP000238375">
    <property type="component" value="Unassembled WGS sequence"/>
</dbReference>
<organism evidence="1 2">
    <name type="scientific">Spirosoma oryzae</name>
    <dbReference type="NCBI Taxonomy" id="1469603"/>
    <lineage>
        <taxon>Bacteria</taxon>
        <taxon>Pseudomonadati</taxon>
        <taxon>Bacteroidota</taxon>
        <taxon>Cytophagia</taxon>
        <taxon>Cytophagales</taxon>
        <taxon>Cytophagaceae</taxon>
        <taxon>Spirosoma</taxon>
    </lineage>
</organism>
<keyword evidence="2" id="KW-1185">Reference proteome</keyword>
<evidence type="ECO:0000313" key="1">
    <source>
        <dbReference type="EMBL" id="PRY44032.1"/>
    </source>
</evidence>